<evidence type="ECO:0000313" key="4">
    <source>
        <dbReference type="Proteomes" id="UP000231246"/>
    </source>
</evidence>
<dbReference type="PANTHER" id="PTHR10291:SF0">
    <property type="entry name" value="DEHYDRODOLICHYL DIPHOSPHATE SYNTHASE 2"/>
    <property type="match status" value="1"/>
</dbReference>
<dbReference type="EC" id="2.5.1.-" evidence="2"/>
<accession>A0A2H0BUK5</accession>
<dbReference type="InterPro" id="IPR018520">
    <property type="entry name" value="UPP_synth-like_CS"/>
</dbReference>
<reference evidence="3 4" key="1">
    <citation type="submission" date="2017-09" db="EMBL/GenBank/DDBJ databases">
        <title>Depth-based differentiation of microbial function through sediment-hosted aquifers and enrichment of novel symbionts in the deep terrestrial subsurface.</title>
        <authorList>
            <person name="Probst A.J."/>
            <person name="Ladd B."/>
            <person name="Jarett J.K."/>
            <person name="Geller-Mcgrath D.E."/>
            <person name="Sieber C.M."/>
            <person name="Emerson J.B."/>
            <person name="Anantharaman K."/>
            <person name="Thomas B.C."/>
            <person name="Malmstrom R."/>
            <person name="Stieglmeier M."/>
            <person name="Klingl A."/>
            <person name="Woyke T."/>
            <person name="Ryan C.M."/>
            <person name="Banfield J.F."/>
        </authorList>
    </citation>
    <scope>NUCLEOTIDE SEQUENCE [LARGE SCALE GENOMIC DNA]</scope>
    <source>
        <strain evidence="3">CG22_combo_CG10-13_8_21_14_all_38_20</strain>
    </source>
</reference>
<feature type="binding site" evidence="2">
    <location>
        <position position="193"/>
    </location>
    <ligand>
        <name>Mg(2+)</name>
        <dbReference type="ChEBI" id="CHEBI:18420"/>
    </ligand>
</feature>
<dbReference type="NCBIfam" id="TIGR00055">
    <property type="entry name" value="uppS"/>
    <property type="match status" value="1"/>
</dbReference>
<dbReference type="Pfam" id="PF01255">
    <property type="entry name" value="Prenyltransf"/>
    <property type="match status" value="1"/>
</dbReference>
<dbReference type="InterPro" id="IPR001441">
    <property type="entry name" value="UPP_synth-like"/>
</dbReference>
<comment type="caution">
    <text evidence="3">The sequence shown here is derived from an EMBL/GenBank/DDBJ whole genome shotgun (WGS) entry which is preliminary data.</text>
</comment>
<feature type="binding site" evidence="2">
    <location>
        <position position="30"/>
    </location>
    <ligand>
        <name>substrate</name>
    </ligand>
</feature>
<comment type="function">
    <text evidence="2">Catalyzes the condensation of isopentenyl diphosphate (IPP) with allylic pyrophosphates generating different type of terpenoids.</text>
</comment>
<dbReference type="SUPFAM" id="SSF64005">
    <property type="entry name" value="Undecaprenyl diphosphate synthase"/>
    <property type="match status" value="1"/>
</dbReference>
<dbReference type="HAMAP" id="MF_01139">
    <property type="entry name" value="ISPT"/>
    <property type="match status" value="1"/>
</dbReference>
<dbReference type="AlphaFoldDB" id="A0A2H0BUK5"/>
<dbReference type="PANTHER" id="PTHR10291">
    <property type="entry name" value="DEHYDRODOLICHYL DIPHOSPHATE SYNTHASE FAMILY MEMBER"/>
    <property type="match status" value="1"/>
</dbReference>
<dbReference type="CDD" id="cd00475">
    <property type="entry name" value="Cis_IPPS"/>
    <property type="match status" value="1"/>
</dbReference>
<comment type="cofactor">
    <cofactor evidence="2">
        <name>Mg(2+)</name>
        <dbReference type="ChEBI" id="CHEBI:18420"/>
    </cofactor>
    <text evidence="2">Binds 2 magnesium ions per subunit.</text>
</comment>
<comment type="subunit">
    <text evidence="2">Homodimer.</text>
</comment>
<feature type="binding site" evidence="2">
    <location>
        <position position="18"/>
    </location>
    <ligand>
        <name>substrate</name>
    </ligand>
</feature>
<feature type="binding site" evidence="2">
    <location>
        <position position="64"/>
    </location>
    <ligand>
        <name>substrate</name>
    </ligand>
</feature>
<dbReference type="EMBL" id="PCTA01000033">
    <property type="protein sequence ID" value="PIP61199.1"/>
    <property type="molecule type" value="Genomic_DNA"/>
</dbReference>
<sequence length="225" mass="26539">MEHLPSHVALIMDGNRRWAKEKRLPKFKGHLTGESKIESIIDRSIELGIQNLTFWALAIKNWNRKPEEIKFLLNLFRTSLNRKVNKYYRKNIRIKVLGNLSLFPKDIQDMTNSWVEQSKNNTKITVNFAMSYGGRDEILRAINKLPKDHKEITEEEFGQYLDTAGQPDPDLLIRTGGQQRLSDFLPWQIADTELYFTPTFWPDFTVEEFNKSLDWYSQQKRNFGK</sequence>
<evidence type="ECO:0000256" key="1">
    <source>
        <dbReference type="ARBA" id="ARBA00022679"/>
    </source>
</evidence>
<feature type="binding site" evidence="2">
    <location>
        <position position="26"/>
    </location>
    <ligand>
        <name>substrate</name>
    </ligand>
</feature>
<organism evidence="3 4">
    <name type="scientific">Candidatus Roizmanbacteria bacterium CG22_combo_CG10-13_8_21_14_all_38_20</name>
    <dbReference type="NCBI Taxonomy" id="1974862"/>
    <lineage>
        <taxon>Bacteria</taxon>
        <taxon>Candidatus Roizmaniibacteriota</taxon>
    </lineage>
</organism>
<dbReference type="GO" id="GO:0000287">
    <property type="term" value="F:magnesium ion binding"/>
    <property type="evidence" value="ECO:0007669"/>
    <property type="project" value="UniProtKB-UniRule"/>
</dbReference>
<keyword evidence="1 2" id="KW-0808">Transferase</keyword>
<comment type="caution">
    <text evidence="2">Lacks conserved residue(s) required for the propagation of feature annotation.</text>
</comment>
<proteinExistence type="inferred from homology"/>
<feature type="active site" description="Proton acceptor" evidence="2">
    <location>
        <position position="61"/>
    </location>
</feature>
<dbReference type="PROSITE" id="PS01066">
    <property type="entry name" value="UPP_SYNTHASE"/>
    <property type="match status" value="1"/>
</dbReference>
<dbReference type="GO" id="GO:0045547">
    <property type="term" value="F:ditrans,polycis-polyprenyl diphosphate synthase [(2E,6E)-farnesyl diphosphate specific] activity"/>
    <property type="evidence" value="ECO:0007669"/>
    <property type="project" value="TreeGrafter"/>
</dbReference>
<feature type="binding site" evidence="2">
    <location>
        <position position="174"/>
    </location>
    <ligand>
        <name>substrate</name>
    </ligand>
</feature>
<dbReference type="GO" id="GO:0016094">
    <property type="term" value="P:polyprenol biosynthetic process"/>
    <property type="evidence" value="ECO:0007669"/>
    <property type="project" value="TreeGrafter"/>
</dbReference>
<evidence type="ECO:0000313" key="3">
    <source>
        <dbReference type="EMBL" id="PIP61199.1"/>
    </source>
</evidence>
<feature type="active site" evidence="2">
    <location>
        <position position="13"/>
    </location>
</feature>
<protein>
    <recommendedName>
        <fullName evidence="2">Isoprenyl transferase</fullName>
        <ecNumber evidence="2">2.5.1.-</ecNumber>
    </recommendedName>
</protein>
<feature type="binding site" evidence="2">
    <location>
        <position position="62"/>
    </location>
    <ligand>
        <name>substrate</name>
    </ligand>
</feature>
<keyword evidence="2" id="KW-0479">Metal-binding</keyword>
<comment type="similarity">
    <text evidence="2">Belongs to the UPP synthase family.</text>
</comment>
<dbReference type="Gene3D" id="3.40.1180.10">
    <property type="entry name" value="Decaprenyl diphosphate synthase-like"/>
    <property type="match status" value="1"/>
</dbReference>
<feature type="binding site" evidence="2">
    <location>
        <begin position="14"/>
        <end position="17"/>
    </location>
    <ligand>
        <name>substrate</name>
    </ligand>
</feature>
<keyword evidence="2" id="KW-0460">Magnesium</keyword>
<evidence type="ECO:0000256" key="2">
    <source>
        <dbReference type="HAMAP-Rule" id="MF_01139"/>
    </source>
</evidence>
<name>A0A2H0BUK5_9BACT</name>
<feature type="binding site" evidence="2">
    <location>
        <position position="13"/>
    </location>
    <ligand>
        <name>Mg(2+)</name>
        <dbReference type="ChEBI" id="CHEBI:18420"/>
    </ligand>
</feature>
<dbReference type="InterPro" id="IPR036424">
    <property type="entry name" value="UPP_synth-like_sf"/>
</dbReference>
<dbReference type="Proteomes" id="UP000231246">
    <property type="component" value="Unassembled WGS sequence"/>
</dbReference>
<gene>
    <name evidence="3" type="primary">uppS</name>
    <name evidence="3" type="ORF">COW99_05415</name>
</gene>
<feature type="binding site" evidence="2">
    <location>
        <begin position="180"/>
        <end position="182"/>
    </location>
    <ligand>
        <name>substrate</name>
    </ligand>
</feature>